<accession>A0A919D7Q5</accession>
<name>A0A919D7Q5_9GAMM</name>
<protein>
    <recommendedName>
        <fullName evidence="1">Knr4/Smi1-like domain-containing protein</fullName>
    </recommendedName>
</protein>
<sequence>MTIDWEEYLDVPPASDADIARVEHTLGVTLPDDFRDALRRHQGRLPTRNVLHADAMNPVTFGPLLHVSSTADGYAADYEMTRVAAVWRRLYPKVVPIADNGGGSCFAYDYAAGERQPPIVFLNHEAEPTDPAGKIRVADSFAELLAKLREQ</sequence>
<evidence type="ECO:0000313" key="2">
    <source>
        <dbReference type="EMBL" id="GHE25753.1"/>
    </source>
</evidence>
<organism evidence="2 3">
    <name type="scientific">Vulcaniibacterium thermophilum</name>
    <dbReference type="NCBI Taxonomy" id="1169913"/>
    <lineage>
        <taxon>Bacteria</taxon>
        <taxon>Pseudomonadati</taxon>
        <taxon>Pseudomonadota</taxon>
        <taxon>Gammaproteobacteria</taxon>
        <taxon>Lysobacterales</taxon>
        <taxon>Lysobacteraceae</taxon>
        <taxon>Vulcaniibacterium</taxon>
    </lineage>
</organism>
<comment type="caution">
    <text evidence="2">The sequence shown here is derived from an EMBL/GenBank/DDBJ whole genome shotgun (WGS) entry which is preliminary data.</text>
</comment>
<dbReference type="RefSeq" id="WP_146472549.1">
    <property type="nucleotide sequence ID" value="NZ_BNCF01000001.1"/>
</dbReference>
<dbReference type="AlphaFoldDB" id="A0A919D7Q5"/>
<dbReference type="Pfam" id="PF09346">
    <property type="entry name" value="SMI1_KNR4"/>
    <property type="match status" value="1"/>
</dbReference>
<dbReference type="EMBL" id="BNCF01000001">
    <property type="protein sequence ID" value="GHE25753.1"/>
    <property type="molecule type" value="Genomic_DNA"/>
</dbReference>
<proteinExistence type="predicted"/>
<gene>
    <name evidence="2" type="ORF">GCM10007167_03270</name>
</gene>
<dbReference type="SUPFAM" id="SSF160631">
    <property type="entry name" value="SMI1/KNR4-like"/>
    <property type="match status" value="1"/>
</dbReference>
<dbReference type="Proteomes" id="UP000636453">
    <property type="component" value="Unassembled WGS sequence"/>
</dbReference>
<dbReference type="InterPro" id="IPR037883">
    <property type="entry name" value="Knr4/Smi1-like_sf"/>
</dbReference>
<keyword evidence="3" id="KW-1185">Reference proteome</keyword>
<reference evidence="2" key="2">
    <citation type="submission" date="2020-09" db="EMBL/GenBank/DDBJ databases">
        <authorList>
            <person name="Sun Q."/>
            <person name="Kim S."/>
        </authorList>
    </citation>
    <scope>NUCLEOTIDE SEQUENCE</scope>
    <source>
        <strain evidence="2">KCTC 32020</strain>
    </source>
</reference>
<feature type="domain" description="Knr4/Smi1-like" evidence="1">
    <location>
        <begin position="13"/>
        <end position="147"/>
    </location>
</feature>
<dbReference type="InterPro" id="IPR018958">
    <property type="entry name" value="Knr4/Smi1-like_dom"/>
</dbReference>
<evidence type="ECO:0000313" key="3">
    <source>
        <dbReference type="Proteomes" id="UP000636453"/>
    </source>
</evidence>
<dbReference type="Gene3D" id="3.40.1580.10">
    <property type="entry name" value="SMI1/KNR4-like"/>
    <property type="match status" value="1"/>
</dbReference>
<reference evidence="2" key="1">
    <citation type="journal article" date="2014" name="Int. J. Syst. Evol. Microbiol.">
        <title>Complete genome sequence of Corynebacterium casei LMG S-19264T (=DSM 44701T), isolated from a smear-ripened cheese.</title>
        <authorList>
            <consortium name="US DOE Joint Genome Institute (JGI-PGF)"/>
            <person name="Walter F."/>
            <person name="Albersmeier A."/>
            <person name="Kalinowski J."/>
            <person name="Ruckert C."/>
        </authorList>
    </citation>
    <scope>NUCLEOTIDE SEQUENCE</scope>
    <source>
        <strain evidence="2">KCTC 32020</strain>
    </source>
</reference>
<dbReference type="OrthoDB" id="7593948at2"/>
<dbReference type="SMART" id="SM00860">
    <property type="entry name" value="SMI1_KNR4"/>
    <property type="match status" value="1"/>
</dbReference>
<evidence type="ECO:0000259" key="1">
    <source>
        <dbReference type="SMART" id="SM00860"/>
    </source>
</evidence>